<feature type="transmembrane region" description="Helical" evidence="9">
    <location>
        <begin position="166"/>
        <end position="183"/>
    </location>
</feature>
<evidence type="ECO:0000313" key="11">
    <source>
        <dbReference type="EMBL" id="GCE24322.1"/>
    </source>
</evidence>
<accession>A0A402AYZ3</accession>
<dbReference type="PROSITE" id="PS50109">
    <property type="entry name" value="HIS_KIN"/>
    <property type="match status" value="1"/>
</dbReference>
<dbReference type="InterPro" id="IPR050482">
    <property type="entry name" value="Sensor_HK_TwoCompSys"/>
</dbReference>
<dbReference type="AlphaFoldDB" id="A0A402AYZ3"/>
<dbReference type="GO" id="GO:0000155">
    <property type="term" value="F:phosphorelay sensor kinase activity"/>
    <property type="evidence" value="ECO:0007669"/>
    <property type="project" value="InterPro"/>
</dbReference>
<dbReference type="InterPro" id="IPR011712">
    <property type="entry name" value="Sig_transdc_His_kin_sub3_dim/P"/>
</dbReference>
<evidence type="ECO:0000256" key="1">
    <source>
        <dbReference type="ARBA" id="ARBA00000085"/>
    </source>
</evidence>
<dbReference type="InterPro" id="IPR003594">
    <property type="entry name" value="HATPase_dom"/>
</dbReference>
<dbReference type="InterPro" id="IPR005467">
    <property type="entry name" value="His_kinase_dom"/>
</dbReference>
<dbReference type="PANTHER" id="PTHR24421">
    <property type="entry name" value="NITRATE/NITRITE SENSOR PROTEIN NARX-RELATED"/>
    <property type="match status" value="1"/>
</dbReference>
<feature type="domain" description="Histidine kinase" evidence="10">
    <location>
        <begin position="231"/>
        <end position="430"/>
    </location>
</feature>
<keyword evidence="4" id="KW-0808">Transferase</keyword>
<keyword evidence="9" id="KW-0472">Membrane</keyword>
<reference evidence="12" key="1">
    <citation type="submission" date="2018-12" db="EMBL/GenBank/DDBJ databases">
        <title>Tengunoibacter tsumagoiensis gen. nov., sp. nov., Dictyobacter kobayashii sp. nov., D. alpinus sp. nov., and D. joshuensis sp. nov. and description of Dictyobacteraceae fam. nov. within the order Ktedonobacterales isolated from Tengu-no-mugimeshi.</title>
        <authorList>
            <person name="Wang C.M."/>
            <person name="Zheng Y."/>
            <person name="Sakai Y."/>
            <person name="Toyoda A."/>
            <person name="Minakuchi Y."/>
            <person name="Abe K."/>
            <person name="Yokota A."/>
            <person name="Yabe S."/>
        </authorList>
    </citation>
    <scope>NUCLEOTIDE SEQUENCE [LARGE SCALE GENOMIC DNA]</scope>
    <source>
        <strain evidence="12">Uno11</strain>
    </source>
</reference>
<keyword evidence="12" id="KW-1185">Reference proteome</keyword>
<keyword evidence="6" id="KW-0418">Kinase</keyword>
<proteinExistence type="predicted"/>
<evidence type="ECO:0000259" key="10">
    <source>
        <dbReference type="PROSITE" id="PS50109"/>
    </source>
</evidence>
<keyword evidence="7" id="KW-0067">ATP-binding</keyword>
<evidence type="ECO:0000313" key="12">
    <source>
        <dbReference type="Proteomes" id="UP000287188"/>
    </source>
</evidence>
<dbReference type="EMBL" id="BIFS01000002">
    <property type="protein sequence ID" value="GCE24322.1"/>
    <property type="molecule type" value="Genomic_DNA"/>
</dbReference>
<organism evidence="11 12">
    <name type="scientific">Dictyobacter kobayashii</name>
    <dbReference type="NCBI Taxonomy" id="2014872"/>
    <lineage>
        <taxon>Bacteria</taxon>
        <taxon>Bacillati</taxon>
        <taxon>Chloroflexota</taxon>
        <taxon>Ktedonobacteria</taxon>
        <taxon>Ktedonobacterales</taxon>
        <taxon>Dictyobacteraceae</taxon>
        <taxon>Dictyobacter</taxon>
    </lineage>
</organism>
<keyword evidence="3" id="KW-0597">Phosphoprotein</keyword>
<keyword evidence="8" id="KW-0902">Two-component regulatory system</keyword>
<dbReference type="GO" id="GO:0016020">
    <property type="term" value="C:membrane"/>
    <property type="evidence" value="ECO:0007669"/>
    <property type="project" value="InterPro"/>
</dbReference>
<gene>
    <name evidence="11" type="ORF">KDK_81220</name>
</gene>
<evidence type="ECO:0000256" key="5">
    <source>
        <dbReference type="ARBA" id="ARBA00022741"/>
    </source>
</evidence>
<feature type="transmembrane region" description="Helical" evidence="9">
    <location>
        <begin position="60"/>
        <end position="78"/>
    </location>
</feature>
<name>A0A402AYZ3_9CHLR</name>
<evidence type="ECO:0000256" key="3">
    <source>
        <dbReference type="ARBA" id="ARBA00022553"/>
    </source>
</evidence>
<sequence length="431" mass="48777">MQTDFHAVRGRQDRPAMSLARWLMPRPFYLVSTGFYLSVLLPFLVYFVSGQKYQGEWWRMILMGGAVLFLLGLDRLEFRLYGEDTPHKAAIILIVLRMVIYEAIAWLDGAAFSPTLAVFIPLLGYWYFGAVVASLLAGLACVDYILHHLLDVPGWLYNPYEIHDSILFGILLFLALAVVHVLMKEKASRLRSEGLLIALEEAHRQQGEAHRQLQVYAEQVEELATMRERNRLARDIHDSLGHYLTIINVQLEKSLSFQDRDRQQAEQATLAAKRMASEALQDVRRSVSTLREHSETFLFMPAATELVERLRSRQLELELIITGNEVSYSRQVQLTLYRVLQEGLTNMQKHAGECSAQILICFDETVATLRIQDTGRGFDPHTLAALLPGRASNYGLQGARERLELIGGSLQIESMPGEGTCILASIPRAFS</sequence>
<dbReference type="Proteomes" id="UP000287188">
    <property type="component" value="Unassembled WGS sequence"/>
</dbReference>
<dbReference type="CDD" id="cd16917">
    <property type="entry name" value="HATPase_UhpB-NarQ-NarX-like"/>
    <property type="match status" value="1"/>
</dbReference>
<evidence type="ECO:0000256" key="2">
    <source>
        <dbReference type="ARBA" id="ARBA00012438"/>
    </source>
</evidence>
<evidence type="ECO:0000256" key="8">
    <source>
        <dbReference type="ARBA" id="ARBA00023012"/>
    </source>
</evidence>
<dbReference type="SUPFAM" id="SSF55874">
    <property type="entry name" value="ATPase domain of HSP90 chaperone/DNA topoisomerase II/histidine kinase"/>
    <property type="match status" value="1"/>
</dbReference>
<dbReference type="Pfam" id="PF07730">
    <property type="entry name" value="HisKA_3"/>
    <property type="match status" value="1"/>
</dbReference>
<keyword evidence="9" id="KW-1133">Transmembrane helix</keyword>
<comment type="catalytic activity">
    <reaction evidence="1">
        <text>ATP + protein L-histidine = ADP + protein N-phospho-L-histidine.</text>
        <dbReference type="EC" id="2.7.13.3"/>
    </reaction>
</comment>
<evidence type="ECO:0000256" key="6">
    <source>
        <dbReference type="ARBA" id="ARBA00022777"/>
    </source>
</evidence>
<dbReference type="GO" id="GO:0005524">
    <property type="term" value="F:ATP binding"/>
    <property type="evidence" value="ECO:0007669"/>
    <property type="project" value="UniProtKB-KW"/>
</dbReference>
<dbReference type="OrthoDB" id="199946at2"/>
<dbReference type="Gene3D" id="1.20.5.1930">
    <property type="match status" value="1"/>
</dbReference>
<evidence type="ECO:0000256" key="9">
    <source>
        <dbReference type="SAM" id="Phobius"/>
    </source>
</evidence>
<keyword evidence="5" id="KW-0547">Nucleotide-binding</keyword>
<dbReference type="SMART" id="SM00387">
    <property type="entry name" value="HATPase_c"/>
    <property type="match status" value="1"/>
</dbReference>
<dbReference type="RefSeq" id="WP_126557556.1">
    <property type="nucleotide sequence ID" value="NZ_BIFS01000002.1"/>
</dbReference>
<dbReference type="EC" id="2.7.13.3" evidence="2"/>
<feature type="transmembrane region" description="Helical" evidence="9">
    <location>
        <begin position="124"/>
        <end position="146"/>
    </location>
</feature>
<comment type="caution">
    <text evidence="11">The sequence shown here is derived from an EMBL/GenBank/DDBJ whole genome shotgun (WGS) entry which is preliminary data.</text>
</comment>
<dbReference type="PANTHER" id="PTHR24421:SF10">
    <property type="entry name" value="NITRATE_NITRITE SENSOR PROTEIN NARQ"/>
    <property type="match status" value="1"/>
</dbReference>
<keyword evidence="9" id="KW-0812">Transmembrane</keyword>
<feature type="transmembrane region" description="Helical" evidence="9">
    <location>
        <begin position="90"/>
        <end position="112"/>
    </location>
</feature>
<protein>
    <recommendedName>
        <fullName evidence="2">histidine kinase</fullName>
        <ecNumber evidence="2">2.7.13.3</ecNumber>
    </recommendedName>
</protein>
<dbReference type="InterPro" id="IPR036890">
    <property type="entry name" value="HATPase_C_sf"/>
</dbReference>
<evidence type="ECO:0000256" key="4">
    <source>
        <dbReference type="ARBA" id="ARBA00022679"/>
    </source>
</evidence>
<dbReference type="GO" id="GO:0046983">
    <property type="term" value="F:protein dimerization activity"/>
    <property type="evidence" value="ECO:0007669"/>
    <property type="project" value="InterPro"/>
</dbReference>
<feature type="transmembrane region" description="Helical" evidence="9">
    <location>
        <begin position="28"/>
        <end position="48"/>
    </location>
</feature>
<dbReference type="Pfam" id="PF02518">
    <property type="entry name" value="HATPase_c"/>
    <property type="match status" value="1"/>
</dbReference>
<evidence type="ECO:0000256" key="7">
    <source>
        <dbReference type="ARBA" id="ARBA00022840"/>
    </source>
</evidence>
<dbReference type="Gene3D" id="3.30.565.10">
    <property type="entry name" value="Histidine kinase-like ATPase, C-terminal domain"/>
    <property type="match status" value="1"/>
</dbReference>